<keyword evidence="4" id="KW-1185">Reference proteome</keyword>
<dbReference type="RefSeq" id="WP_003777499.1">
    <property type="nucleotide sequence ID" value="NZ_JH992958.1"/>
</dbReference>
<protein>
    <recommendedName>
        <fullName evidence="5">Glucose 1-dehydrogenase</fullName>
    </recommendedName>
</protein>
<dbReference type="InterPro" id="IPR036291">
    <property type="entry name" value="NAD(P)-bd_dom_sf"/>
</dbReference>
<evidence type="ECO:0000313" key="4">
    <source>
        <dbReference type="Proteomes" id="UP000009875"/>
    </source>
</evidence>
<dbReference type="PRINTS" id="PR00080">
    <property type="entry name" value="SDRFAMILY"/>
</dbReference>
<accession>K9ED85</accession>
<dbReference type="GO" id="GO:0008206">
    <property type="term" value="P:bile acid metabolic process"/>
    <property type="evidence" value="ECO:0007669"/>
    <property type="project" value="UniProtKB-ARBA"/>
</dbReference>
<dbReference type="AlphaFoldDB" id="K9ED85"/>
<keyword evidence="2" id="KW-0560">Oxidoreductase</keyword>
<dbReference type="NCBIfam" id="NF005559">
    <property type="entry name" value="PRK07231.1"/>
    <property type="match status" value="1"/>
</dbReference>
<organism evidence="3 4">
    <name type="scientific">Alloiococcus otitis ATCC 51267</name>
    <dbReference type="NCBI Taxonomy" id="883081"/>
    <lineage>
        <taxon>Bacteria</taxon>
        <taxon>Bacillati</taxon>
        <taxon>Bacillota</taxon>
        <taxon>Bacilli</taxon>
        <taxon>Lactobacillales</taxon>
        <taxon>Carnobacteriaceae</taxon>
        <taxon>Alloiococcus</taxon>
    </lineage>
</organism>
<evidence type="ECO:0008006" key="5">
    <source>
        <dbReference type="Google" id="ProtNLM"/>
    </source>
</evidence>
<dbReference type="Proteomes" id="UP000009875">
    <property type="component" value="Unassembled WGS sequence"/>
</dbReference>
<dbReference type="SUPFAM" id="SSF51735">
    <property type="entry name" value="NAD(P)-binding Rossmann-fold domains"/>
    <property type="match status" value="1"/>
</dbReference>
<dbReference type="PATRIC" id="fig|883081.3.peg.747"/>
<dbReference type="Pfam" id="PF13561">
    <property type="entry name" value="adh_short_C2"/>
    <property type="match status" value="1"/>
</dbReference>
<dbReference type="InterPro" id="IPR002347">
    <property type="entry name" value="SDR_fam"/>
</dbReference>
<comment type="caution">
    <text evidence="3">The sequence shown here is derived from an EMBL/GenBank/DDBJ whole genome shotgun (WGS) entry which is preliminary data.</text>
</comment>
<dbReference type="PANTHER" id="PTHR43477">
    <property type="entry name" value="DIHYDROANTICAPSIN 7-DEHYDROGENASE"/>
    <property type="match status" value="1"/>
</dbReference>
<dbReference type="HOGENOM" id="CLU_010194_2_10_9"/>
<dbReference type="PANTHER" id="PTHR43477:SF1">
    <property type="entry name" value="DIHYDROANTICAPSIN 7-DEHYDROGENASE"/>
    <property type="match status" value="1"/>
</dbReference>
<dbReference type="InterPro" id="IPR051122">
    <property type="entry name" value="SDR_DHRS6-like"/>
</dbReference>
<dbReference type="GO" id="GO:0016491">
    <property type="term" value="F:oxidoreductase activity"/>
    <property type="evidence" value="ECO:0007669"/>
    <property type="project" value="UniProtKB-KW"/>
</dbReference>
<dbReference type="OrthoDB" id="9803333at2"/>
<dbReference type="PRINTS" id="PR00081">
    <property type="entry name" value="GDHRDH"/>
</dbReference>
<dbReference type="FunFam" id="3.40.50.720:FF:000084">
    <property type="entry name" value="Short-chain dehydrogenase reductase"/>
    <property type="match status" value="1"/>
</dbReference>
<reference evidence="3 4" key="1">
    <citation type="submission" date="2012-09" db="EMBL/GenBank/DDBJ databases">
        <title>The Genome Sequence of Alloiococcus otitis ATCC 51267.</title>
        <authorList>
            <consortium name="The Broad Institute Genome Sequencing Platform"/>
            <person name="Earl A."/>
            <person name="Ward D."/>
            <person name="Feldgarden M."/>
            <person name="Gevers D."/>
            <person name="Huys G."/>
            <person name="Walker B."/>
            <person name="Young S.K."/>
            <person name="Zeng Q."/>
            <person name="Gargeya S."/>
            <person name="Fitzgerald M."/>
            <person name="Haas B."/>
            <person name="Abouelleil A."/>
            <person name="Alvarado L."/>
            <person name="Arachchi H.M."/>
            <person name="Berlin A.M."/>
            <person name="Chapman S.B."/>
            <person name="Goldberg J."/>
            <person name="Griggs A."/>
            <person name="Gujja S."/>
            <person name="Hansen M."/>
            <person name="Howarth C."/>
            <person name="Imamovic A."/>
            <person name="Larimer J."/>
            <person name="McCowen C."/>
            <person name="Montmayeur A."/>
            <person name="Murphy C."/>
            <person name="Neiman D."/>
            <person name="Pearson M."/>
            <person name="Priest M."/>
            <person name="Roberts A."/>
            <person name="Saif S."/>
            <person name="Shea T."/>
            <person name="Sisk P."/>
            <person name="Sykes S."/>
            <person name="Wortman J."/>
            <person name="Nusbaum C."/>
            <person name="Birren B."/>
        </authorList>
    </citation>
    <scope>NUCLEOTIDE SEQUENCE [LARGE SCALE GENOMIC DNA]</scope>
    <source>
        <strain evidence="3 4">ATCC 51267</strain>
    </source>
</reference>
<evidence type="ECO:0000256" key="1">
    <source>
        <dbReference type="ARBA" id="ARBA00006484"/>
    </source>
</evidence>
<dbReference type="eggNOG" id="COG1028">
    <property type="taxonomic scope" value="Bacteria"/>
</dbReference>
<name>K9ED85_9LACT</name>
<comment type="similarity">
    <text evidence="1">Belongs to the short-chain dehydrogenases/reductases (SDR) family.</text>
</comment>
<dbReference type="Gene3D" id="3.40.50.720">
    <property type="entry name" value="NAD(P)-binding Rossmann-like Domain"/>
    <property type="match status" value="1"/>
</dbReference>
<evidence type="ECO:0000256" key="2">
    <source>
        <dbReference type="ARBA" id="ARBA00023002"/>
    </source>
</evidence>
<evidence type="ECO:0000313" key="3">
    <source>
        <dbReference type="EMBL" id="EKU93801.1"/>
    </source>
</evidence>
<sequence>MGRLDNKVAIITGGASGIGEATVEEFVKEGAKVVIADIGEQGKDLADKINESGHEALFVKTDVTVEDDIINLVDQTVDRFGQLDIMFANAGIAKDGEAADLSYDDWKKTIDTNLSGVFLSDKYAIKQFLKQDSGGVIVNTGSIHSFVSLPNPTAYSAAKGGVKLLTQNICTAYADKGVRVNAVCPGYVRTALLDEVDEETLKELQALHPQGRLGTAEEIAKVVLFLASDDASYVNGTTLLVDGGYTAQ</sequence>
<dbReference type="EMBL" id="AGXA01000016">
    <property type="protein sequence ID" value="EKU93801.1"/>
    <property type="molecule type" value="Genomic_DNA"/>
</dbReference>
<gene>
    <name evidence="3" type="ORF">HMPREF9698_00749</name>
</gene>
<dbReference type="STRING" id="883081.HMPREF9698_00749"/>
<proteinExistence type="inferred from homology"/>